<dbReference type="InterPro" id="IPR007111">
    <property type="entry name" value="NACHT_NTPase"/>
</dbReference>
<dbReference type="OrthoDB" id="2443807at2759"/>
<dbReference type="CDD" id="cd02019">
    <property type="entry name" value="NK"/>
    <property type="match status" value="1"/>
</dbReference>
<feature type="domain" description="NACHT" evidence="1">
    <location>
        <begin position="45"/>
        <end position="133"/>
    </location>
</feature>
<dbReference type="AlphaFoldDB" id="A0A9P7XNC5"/>
<dbReference type="Gene3D" id="3.40.50.300">
    <property type="entry name" value="P-loop containing nucleotide triphosphate hydrolases"/>
    <property type="match status" value="1"/>
</dbReference>
<evidence type="ECO:0000313" key="3">
    <source>
        <dbReference type="Proteomes" id="UP000707451"/>
    </source>
</evidence>
<dbReference type="EMBL" id="JAHRHY010000015">
    <property type="protein sequence ID" value="KAG9063949.1"/>
    <property type="molecule type" value="Genomic_DNA"/>
</dbReference>
<organism evidence="2 3">
    <name type="scientific">Linnemannia hyalina</name>
    <dbReference type="NCBI Taxonomy" id="64524"/>
    <lineage>
        <taxon>Eukaryota</taxon>
        <taxon>Fungi</taxon>
        <taxon>Fungi incertae sedis</taxon>
        <taxon>Mucoromycota</taxon>
        <taxon>Mortierellomycotina</taxon>
        <taxon>Mortierellomycetes</taxon>
        <taxon>Mortierellales</taxon>
        <taxon>Mortierellaceae</taxon>
        <taxon>Linnemannia</taxon>
    </lineage>
</organism>
<keyword evidence="3" id="KW-1185">Reference proteome</keyword>
<name>A0A9P7XNC5_9FUNG</name>
<dbReference type="InterPro" id="IPR027417">
    <property type="entry name" value="P-loop_NTPase"/>
</dbReference>
<proteinExistence type="predicted"/>
<dbReference type="Pfam" id="PF05729">
    <property type="entry name" value="NACHT"/>
    <property type="match status" value="1"/>
</dbReference>
<evidence type="ECO:0000313" key="2">
    <source>
        <dbReference type="EMBL" id="KAG9063949.1"/>
    </source>
</evidence>
<evidence type="ECO:0000259" key="1">
    <source>
        <dbReference type="Pfam" id="PF05729"/>
    </source>
</evidence>
<accession>A0A9P7XNC5</accession>
<dbReference type="SUPFAM" id="SSF52540">
    <property type="entry name" value="P-loop containing nucleoside triphosphate hydrolases"/>
    <property type="match status" value="1"/>
</dbReference>
<dbReference type="Proteomes" id="UP000707451">
    <property type="component" value="Unassembled WGS sequence"/>
</dbReference>
<protein>
    <submittedName>
        <fullName evidence="2">WD repeats region domain-containing protein</fullName>
    </submittedName>
</protein>
<comment type="caution">
    <text evidence="2">The sequence shown here is derived from an EMBL/GenBank/DDBJ whole genome shotgun (WGS) entry which is preliminary data.</text>
</comment>
<sequence length="334" mass="39179">MRRLGELKQLIYILPMAKAKLQAQDNDLFSLKEKVQEFLASQRQVMLILGYSGAGKSTFNRHLEHQLWTDYKHGESIPLYINLPTIDDPEHDLIEKQLLQYNFSEDHIQEMKHHRQFILICDGYDERQLKINFHTTNQLNQPGQWRSKIVISCRSQFLESDYRSRFQPQPVDWDQSTWTNLFQEAVIAPSSKEQIEEYVTCYVPLEPRPWVTGDYMRMLTTIPNLMDLVKIPFLLPLALEALPSIAEGKQDLLTVRVTRVQLYDIFVERWLSVHRGRLQDNDLPQDDRRAFNELLGAGFVSMGTDYAMRLALANFERQNGNPVVQYTHFHDHDT</sequence>
<gene>
    <name evidence="2" type="primary">WDR31_2</name>
    <name evidence="2" type="ORF">KI688_004063</name>
</gene>
<reference evidence="2" key="1">
    <citation type="submission" date="2021-06" db="EMBL/GenBank/DDBJ databases">
        <title>Genome Sequence of Mortierella hyaline Strain SCG-10, a Cold-Adapted, Nitrate-Reducing Fungus Isolated from Soil in Minnesota, USA.</title>
        <authorList>
            <person name="Aldossari N."/>
        </authorList>
    </citation>
    <scope>NUCLEOTIDE SEQUENCE</scope>
    <source>
        <strain evidence="2">SCG-10</strain>
    </source>
</reference>